<dbReference type="EMBL" id="CP114052">
    <property type="protein sequence ID" value="WAW15112.1"/>
    <property type="molecule type" value="Genomic_DNA"/>
</dbReference>
<reference evidence="6" key="1">
    <citation type="submission" date="2022-12" db="EMBL/GenBank/DDBJ databases">
        <title>Peptostreptococcus.</title>
        <authorList>
            <person name="Lee S.H."/>
        </authorList>
    </citation>
    <scope>NUCLEOTIDE SEQUENCE</scope>
    <source>
        <strain evidence="6">CBA3647</strain>
    </source>
</reference>
<dbReference type="PROSITE" id="PS00888">
    <property type="entry name" value="CNMP_BINDING_1"/>
    <property type="match status" value="1"/>
</dbReference>
<evidence type="ECO:0000313" key="6">
    <source>
        <dbReference type="EMBL" id="WAW15112.1"/>
    </source>
</evidence>
<dbReference type="InterPro" id="IPR050397">
    <property type="entry name" value="Env_Response_Regulators"/>
</dbReference>
<dbReference type="InterPro" id="IPR012318">
    <property type="entry name" value="HTH_CRP"/>
</dbReference>
<keyword evidence="7" id="KW-1185">Reference proteome</keyword>
<dbReference type="CDD" id="cd00038">
    <property type="entry name" value="CAP_ED"/>
    <property type="match status" value="1"/>
</dbReference>
<dbReference type="SUPFAM" id="SSF46785">
    <property type="entry name" value="Winged helix' DNA-binding domain"/>
    <property type="match status" value="1"/>
</dbReference>
<dbReference type="InterPro" id="IPR018490">
    <property type="entry name" value="cNMP-bd_dom_sf"/>
</dbReference>
<evidence type="ECO:0000259" key="5">
    <source>
        <dbReference type="PROSITE" id="PS51063"/>
    </source>
</evidence>
<dbReference type="Proteomes" id="UP001164187">
    <property type="component" value="Chromosome"/>
</dbReference>
<dbReference type="InterPro" id="IPR014710">
    <property type="entry name" value="RmlC-like_jellyroll"/>
</dbReference>
<dbReference type="InterPro" id="IPR036390">
    <property type="entry name" value="WH_DNA-bd_sf"/>
</dbReference>
<name>A0ABY7JTR7_9FIRM</name>
<dbReference type="PROSITE" id="PS51063">
    <property type="entry name" value="HTH_CRP_2"/>
    <property type="match status" value="1"/>
</dbReference>
<dbReference type="PANTHER" id="PTHR24567">
    <property type="entry name" value="CRP FAMILY TRANSCRIPTIONAL REGULATORY PROTEIN"/>
    <property type="match status" value="1"/>
</dbReference>
<dbReference type="Gene3D" id="1.10.10.10">
    <property type="entry name" value="Winged helix-like DNA-binding domain superfamily/Winged helix DNA-binding domain"/>
    <property type="match status" value="1"/>
</dbReference>
<accession>A0ABY7JTR7</accession>
<keyword evidence="3" id="KW-0804">Transcription</keyword>
<dbReference type="Pfam" id="PF13545">
    <property type="entry name" value="HTH_Crp_2"/>
    <property type="match status" value="1"/>
</dbReference>
<dbReference type="PROSITE" id="PS50042">
    <property type="entry name" value="CNMP_BINDING_3"/>
    <property type="match status" value="1"/>
</dbReference>
<evidence type="ECO:0000256" key="1">
    <source>
        <dbReference type="ARBA" id="ARBA00023015"/>
    </source>
</evidence>
<feature type="domain" description="HTH crp-type" evidence="5">
    <location>
        <begin position="155"/>
        <end position="222"/>
    </location>
</feature>
<feature type="domain" description="Cyclic nucleotide-binding" evidence="4">
    <location>
        <begin position="21"/>
        <end position="141"/>
    </location>
</feature>
<evidence type="ECO:0000256" key="3">
    <source>
        <dbReference type="ARBA" id="ARBA00023163"/>
    </source>
</evidence>
<evidence type="ECO:0000256" key="2">
    <source>
        <dbReference type="ARBA" id="ARBA00023125"/>
    </source>
</evidence>
<dbReference type="InterPro" id="IPR018488">
    <property type="entry name" value="cNMP-bd_CS"/>
</dbReference>
<evidence type="ECO:0000259" key="4">
    <source>
        <dbReference type="PROSITE" id="PS50042"/>
    </source>
</evidence>
<gene>
    <name evidence="6" type="ORF">O0R46_01295</name>
</gene>
<proteinExistence type="predicted"/>
<evidence type="ECO:0000313" key="7">
    <source>
        <dbReference type="Proteomes" id="UP001164187"/>
    </source>
</evidence>
<dbReference type="PANTHER" id="PTHR24567:SF28">
    <property type="entry name" value="LISTERIOLYSIN REGULATORY PROTEIN"/>
    <property type="match status" value="1"/>
</dbReference>
<dbReference type="RefSeq" id="WP_269311805.1">
    <property type="nucleotide sequence ID" value="NZ_CP114052.1"/>
</dbReference>
<dbReference type="SMART" id="SM00419">
    <property type="entry name" value="HTH_CRP"/>
    <property type="match status" value="1"/>
</dbReference>
<protein>
    <submittedName>
        <fullName evidence="6">Crp/Fnr family transcriptional regulator</fullName>
    </submittedName>
</protein>
<sequence>MSCSCNSCSNKIAFCTSSINLFKDLPMEVQAHIVSNVTHFEANANQIIIREGQKAEHMLIIREGKVKLNKFDSEGKEYILDILISGDTIGEDSFMQKELFDYNVETLSHSKFCQISKKQILDLVYENSQFAVSFVELLCKKLTTSNDKINLLMSSSAYKRIVTFILERDQRLNGKPISLTVDDIAASTNLRRETVSRKLRDLQKDNVIKRTGQKKLEIINRKKLFDIFYEN</sequence>
<keyword evidence="1" id="KW-0805">Transcription regulation</keyword>
<organism evidence="6 7">
    <name type="scientific">Peptostreptococcus equinus</name>
    <dbReference type="NCBI Taxonomy" id="3003601"/>
    <lineage>
        <taxon>Bacteria</taxon>
        <taxon>Bacillati</taxon>
        <taxon>Bacillota</taxon>
        <taxon>Clostridia</taxon>
        <taxon>Peptostreptococcales</taxon>
        <taxon>Peptostreptococcaceae</taxon>
        <taxon>Peptostreptococcus</taxon>
    </lineage>
</organism>
<dbReference type="Gene3D" id="2.60.120.10">
    <property type="entry name" value="Jelly Rolls"/>
    <property type="match status" value="1"/>
</dbReference>
<dbReference type="InterPro" id="IPR036388">
    <property type="entry name" value="WH-like_DNA-bd_sf"/>
</dbReference>
<dbReference type="SMART" id="SM00100">
    <property type="entry name" value="cNMP"/>
    <property type="match status" value="1"/>
</dbReference>
<dbReference type="InterPro" id="IPR000595">
    <property type="entry name" value="cNMP-bd_dom"/>
</dbReference>
<dbReference type="SUPFAM" id="SSF51206">
    <property type="entry name" value="cAMP-binding domain-like"/>
    <property type="match status" value="1"/>
</dbReference>
<dbReference type="Pfam" id="PF00027">
    <property type="entry name" value="cNMP_binding"/>
    <property type="match status" value="1"/>
</dbReference>
<keyword evidence="2" id="KW-0238">DNA-binding</keyword>